<dbReference type="SUPFAM" id="SSF53448">
    <property type="entry name" value="Nucleotide-diphospho-sugar transferases"/>
    <property type="match status" value="1"/>
</dbReference>
<dbReference type="Proteomes" id="UP001626537">
    <property type="component" value="Chromosome"/>
</dbReference>
<dbReference type="RefSeq" id="WP_407347260.1">
    <property type="nucleotide sequence ID" value="NZ_CP136864.1"/>
</dbReference>
<dbReference type="InterPro" id="IPR029044">
    <property type="entry name" value="Nucleotide-diphossugar_trans"/>
</dbReference>
<dbReference type="EMBL" id="CP136864">
    <property type="protein sequence ID" value="WOJ92661.1"/>
    <property type="molecule type" value="Genomic_DNA"/>
</dbReference>
<proteinExistence type="predicted"/>
<evidence type="ECO:0000313" key="2">
    <source>
        <dbReference type="Proteomes" id="UP001626537"/>
    </source>
</evidence>
<name>A0ABZ0I0U7_9GAMM</name>
<protein>
    <recommendedName>
        <fullName evidence="3">Glycosyl transferase family 2</fullName>
    </recommendedName>
</protein>
<gene>
    <name evidence="1" type="ORF">R0135_12820</name>
</gene>
<keyword evidence="2" id="KW-1185">Reference proteome</keyword>
<accession>A0ABZ0I0U7</accession>
<dbReference type="Gene3D" id="3.90.550.10">
    <property type="entry name" value="Spore Coat Polysaccharide Biosynthesis Protein SpsA, Chain A"/>
    <property type="match status" value="1"/>
</dbReference>
<evidence type="ECO:0000313" key="1">
    <source>
        <dbReference type="EMBL" id="WOJ92661.1"/>
    </source>
</evidence>
<evidence type="ECO:0008006" key="3">
    <source>
        <dbReference type="Google" id="ProtNLM"/>
    </source>
</evidence>
<sequence>MSAIDKYLAQYAEPEARACLETTWSQSWEQVLVIPAYGESPEVLKNLSQYTNTLMILVINHPDTDANSQRNDALRDHLTTLVQQQRIPGANASLEQLPRGNHVLVVERPTALPAKEGVGLARKIGCDLALALFAKGQVQSPWIHCSDADARLPKDYFKAAKTAKLAVALTYPFTHLPPDDPREHTAIELYESYLQSYVEGLHRAGSLYAFHTIGSCIAVDAEAYAQVRGFPRRAAGEDFYLLNKLAKQGSVITPRCTPLSLSARLSNRVPFGTGPALTALLSQDSFADIAYFYDPRCYKALAVVLSYVERFGNPDLQANDFKQALEDHPEVFTALQHLGLEDFLAHAKNQCADTDAFVKQFHQWLDGFKTLKLIHALTEHWPKVTEAQARARIAKR</sequence>
<reference evidence="1 2" key="1">
    <citation type="submission" date="2023-10" db="EMBL/GenBank/DDBJ databases">
        <title>Two novel species belonging to the OM43/NOR5 clade.</title>
        <authorList>
            <person name="Park M."/>
        </authorList>
    </citation>
    <scope>NUCLEOTIDE SEQUENCE [LARGE SCALE GENOMIC DNA]</scope>
    <source>
        <strain evidence="1 2">IMCC43200</strain>
    </source>
</reference>
<organism evidence="1 2">
    <name type="scientific">Congregibacter variabilis</name>
    <dbReference type="NCBI Taxonomy" id="3081200"/>
    <lineage>
        <taxon>Bacteria</taxon>
        <taxon>Pseudomonadati</taxon>
        <taxon>Pseudomonadota</taxon>
        <taxon>Gammaproteobacteria</taxon>
        <taxon>Cellvibrionales</taxon>
        <taxon>Halieaceae</taxon>
        <taxon>Congregibacter</taxon>
    </lineage>
</organism>